<dbReference type="InterPro" id="IPR036928">
    <property type="entry name" value="AS_sf"/>
</dbReference>
<feature type="domain" description="Amidase" evidence="11">
    <location>
        <begin position="24"/>
        <end position="463"/>
    </location>
</feature>
<dbReference type="PANTHER" id="PTHR11895">
    <property type="entry name" value="TRANSAMIDASE"/>
    <property type="match status" value="1"/>
</dbReference>
<evidence type="ECO:0000256" key="7">
    <source>
        <dbReference type="ARBA" id="ARBA00022840"/>
    </source>
</evidence>
<dbReference type="InterPro" id="IPR023631">
    <property type="entry name" value="Amidase_dom"/>
</dbReference>
<evidence type="ECO:0000256" key="3">
    <source>
        <dbReference type="ARBA" id="ARBA00012739"/>
    </source>
</evidence>
<keyword evidence="8 10" id="KW-0648">Protein biosynthesis</keyword>
<feature type="active site" description="Charge relay system" evidence="10">
    <location>
        <position position="75"/>
    </location>
</feature>
<comment type="catalytic activity">
    <reaction evidence="9 10">
        <text>L-glutamyl-tRNA(Gln) + L-glutamine + ATP + H2O = L-glutaminyl-tRNA(Gln) + L-glutamate + ADP + phosphate + H(+)</text>
        <dbReference type="Rhea" id="RHEA:17521"/>
        <dbReference type="Rhea" id="RHEA-COMP:9681"/>
        <dbReference type="Rhea" id="RHEA-COMP:9684"/>
        <dbReference type="ChEBI" id="CHEBI:15377"/>
        <dbReference type="ChEBI" id="CHEBI:15378"/>
        <dbReference type="ChEBI" id="CHEBI:29985"/>
        <dbReference type="ChEBI" id="CHEBI:30616"/>
        <dbReference type="ChEBI" id="CHEBI:43474"/>
        <dbReference type="ChEBI" id="CHEBI:58359"/>
        <dbReference type="ChEBI" id="CHEBI:78520"/>
        <dbReference type="ChEBI" id="CHEBI:78521"/>
        <dbReference type="ChEBI" id="CHEBI:456216"/>
        <dbReference type="EC" id="6.3.5.7"/>
    </reaction>
</comment>
<evidence type="ECO:0000256" key="10">
    <source>
        <dbReference type="HAMAP-Rule" id="MF_00120"/>
    </source>
</evidence>
<keyword evidence="5 10" id="KW-0436">Ligase</keyword>
<dbReference type="GO" id="GO:0030956">
    <property type="term" value="C:glutamyl-tRNA(Gln) amidotransferase complex"/>
    <property type="evidence" value="ECO:0007669"/>
    <property type="project" value="InterPro"/>
</dbReference>
<dbReference type="Proteomes" id="UP000551848">
    <property type="component" value="Unassembled WGS sequence"/>
</dbReference>
<comment type="caution">
    <text evidence="12">The sequence shown here is derived from an EMBL/GenBank/DDBJ whole genome shotgun (WGS) entry which is preliminary data.</text>
</comment>
<dbReference type="HAMAP" id="MF_00120">
    <property type="entry name" value="GatA"/>
    <property type="match status" value="1"/>
</dbReference>
<dbReference type="NCBIfam" id="TIGR00132">
    <property type="entry name" value="gatA"/>
    <property type="match status" value="1"/>
</dbReference>
<organism evidence="12 13">
    <name type="scientific">SAR86 cluster bacterium</name>
    <dbReference type="NCBI Taxonomy" id="2030880"/>
    <lineage>
        <taxon>Bacteria</taxon>
        <taxon>Pseudomonadati</taxon>
        <taxon>Pseudomonadota</taxon>
        <taxon>Gammaproteobacteria</taxon>
        <taxon>SAR86 cluster</taxon>
    </lineage>
</organism>
<evidence type="ECO:0000313" key="12">
    <source>
        <dbReference type="EMBL" id="MBA4692483.1"/>
    </source>
</evidence>
<evidence type="ECO:0000256" key="8">
    <source>
        <dbReference type="ARBA" id="ARBA00022917"/>
    </source>
</evidence>
<evidence type="ECO:0000256" key="1">
    <source>
        <dbReference type="ARBA" id="ARBA00008069"/>
    </source>
</evidence>
<dbReference type="Pfam" id="PF01425">
    <property type="entry name" value="Amidase"/>
    <property type="match status" value="1"/>
</dbReference>
<keyword evidence="7 10" id="KW-0067">ATP-binding</keyword>
<dbReference type="SUPFAM" id="SSF75304">
    <property type="entry name" value="Amidase signature (AS) enzymes"/>
    <property type="match status" value="1"/>
</dbReference>
<sequence>MSIQFKSITELNALLDNKLISASELTQESIRLAKKYKELNCFVTLNEENSTKKAASLNRNQKNASLLLGIPLAQKDLFCTEGLRTTCSSKILSNFIPPYSATAVEKLEDAGSITIGKTNMDEFAMGSSNETSFFGSVHNPWKKGFVPGGSSGGSAAAVAAGIVPAATGTDTGGSIRQPAAHCGITGLKPTYGRISRWGMIAFASSLDQAGPLARNAEDCAILLNSMSGYDSKDTTSLNSDVPNFLENINQSLKGKKIGIIKEFDLSDLDTEVQKCFEESKSGFENLGAEFIEVSLPNISASVPTYYSIAPAECSSNLSRFDGVRFGYRAQNTDDLNDLYVKSRSEGFGDEVKRRILIGTYALSAGYYDAYYKKAQQVRRLIKNDFEEVFKSVDLLMTPTSPNTAFKFESKGTQNPVELYLEDLFTISSNLAGLPAISIPHGQVNSLPVGLQLIGNFLREDQLLNAAHVFQKNSDFHLAKPNLENFK</sequence>
<dbReference type="GO" id="GO:0050567">
    <property type="term" value="F:glutaminyl-tRNA synthase (glutamine-hydrolyzing) activity"/>
    <property type="evidence" value="ECO:0007669"/>
    <property type="project" value="UniProtKB-UniRule"/>
</dbReference>
<name>A0A838Y599_9GAMM</name>
<dbReference type="InterPro" id="IPR020556">
    <property type="entry name" value="Amidase_CS"/>
</dbReference>
<dbReference type="InterPro" id="IPR004412">
    <property type="entry name" value="GatA"/>
</dbReference>
<evidence type="ECO:0000256" key="9">
    <source>
        <dbReference type="ARBA" id="ARBA00047407"/>
    </source>
</evidence>
<dbReference type="GO" id="GO:0006412">
    <property type="term" value="P:translation"/>
    <property type="evidence" value="ECO:0007669"/>
    <property type="project" value="UniProtKB-UniRule"/>
</dbReference>
<dbReference type="PANTHER" id="PTHR11895:SF151">
    <property type="entry name" value="GLUTAMYL-TRNA(GLN) AMIDOTRANSFERASE SUBUNIT A"/>
    <property type="match status" value="1"/>
</dbReference>
<dbReference type="EMBL" id="JACETL010000014">
    <property type="protein sequence ID" value="MBA4692483.1"/>
    <property type="molecule type" value="Genomic_DNA"/>
</dbReference>
<evidence type="ECO:0000313" key="13">
    <source>
        <dbReference type="Proteomes" id="UP000551848"/>
    </source>
</evidence>
<comment type="function">
    <text evidence="10">Allows the formation of correctly charged Gln-tRNA(Gln) through the transamidation of misacylated Glu-tRNA(Gln) in organisms which lack glutaminyl-tRNA synthetase. The reaction takes place in the presence of glutamine and ATP through an activated gamma-phospho-Glu-tRNA(Gln).</text>
</comment>
<comment type="similarity">
    <text evidence="1 10">Belongs to the amidase family. GatA subfamily.</text>
</comment>
<accession>A0A838Y599</accession>
<keyword evidence="6 10" id="KW-0547">Nucleotide-binding</keyword>
<dbReference type="EC" id="6.3.5.7" evidence="3 10"/>
<dbReference type="PROSITE" id="PS00571">
    <property type="entry name" value="AMIDASES"/>
    <property type="match status" value="1"/>
</dbReference>
<comment type="subunit">
    <text evidence="2 10">Heterotrimer of A, B and C subunits.</text>
</comment>
<dbReference type="Gene3D" id="3.90.1300.10">
    <property type="entry name" value="Amidase signature (AS) domain"/>
    <property type="match status" value="1"/>
</dbReference>
<keyword evidence="12" id="KW-0808">Transferase</keyword>
<gene>
    <name evidence="10 12" type="primary">gatA</name>
    <name evidence="12" type="ORF">H2072_01905</name>
</gene>
<evidence type="ECO:0000256" key="4">
    <source>
        <dbReference type="ARBA" id="ARBA00014428"/>
    </source>
</evidence>
<evidence type="ECO:0000256" key="2">
    <source>
        <dbReference type="ARBA" id="ARBA00011123"/>
    </source>
</evidence>
<evidence type="ECO:0000256" key="5">
    <source>
        <dbReference type="ARBA" id="ARBA00022598"/>
    </source>
</evidence>
<reference evidence="12 13" key="1">
    <citation type="submission" date="2020-06" db="EMBL/GenBank/DDBJ databases">
        <title>Dysbiosis in marine aquaculture revealed through microbiome analysis: reverse ecology for environmental sustainability.</title>
        <authorList>
            <person name="Haro-Moreno J.M."/>
            <person name="Coutinho F.H."/>
            <person name="Zaragoza-Solas A."/>
            <person name="Picazo A."/>
            <person name="Almagro-Moreno S."/>
            <person name="Lopez-Perez M."/>
        </authorList>
    </citation>
    <scope>NUCLEOTIDE SEQUENCE [LARGE SCALE GENOMIC DNA]</scope>
    <source>
        <strain evidence="12">MCMED-G41</strain>
    </source>
</reference>
<feature type="active site" description="Acyl-ester intermediate" evidence="10">
    <location>
        <position position="174"/>
    </location>
</feature>
<evidence type="ECO:0000259" key="11">
    <source>
        <dbReference type="Pfam" id="PF01425"/>
    </source>
</evidence>
<dbReference type="GO" id="GO:0016740">
    <property type="term" value="F:transferase activity"/>
    <property type="evidence" value="ECO:0007669"/>
    <property type="project" value="UniProtKB-KW"/>
</dbReference>
<feature type="active site" description="Charge relay system" evidence="10">
    <location>
        <position position="150"/>
    </location>
</feature>
<dbReference type="GO" id="GO:0005524">
    <property type="term" value="F:ATP binding"/>
    <property type="evidence" value="ECO:0007669"/>
    <property type="project" value="UniProtKB-KW"/>
</dbReference>
<protein>
    <recommendedName>
        <fullName evidence="4 10">Glutamyl-tRNA(Gln) amidotransferase subunit A</fullName>
        <shortName evidence="10">Glu-ADT subunit A</shortName>
        <ecNumber evidence="3 10">6.3.5.7</ecNumber>
    </recommendedName>
</protein>
<dbReference type="InterPro" id="IPR000120">
    <property type="entry name" value="Amidase"/>
</dbReference>
<evidence type="ECO:0000256" key="6">
    <source>
        <dbReference type="ARBA" id="ARBA00022741"/>
    </source>
</evidence>
<proteinExistence type="inferred from homology"/>
<dbReference type="AlphaFoldDB" id="A0A838Y599"/>